<evidence type="ECO:0000313" key="7">
    <source>
        <dbReference type="EMBL" id="MEX5284798.1"/>
    </source>
</evidence>
<evidence type="ECO:0000256" key="4">
    <source>
        <dbReference type="ARBA" id="ARBA00023014"/>
    </source>
</evidence>
<dbReference type="InterPro" id="IPR006638">
    <property type="entry name" value="Elp3/MiaA/NifB-like_rSAM"/>
</dbReference>
<dbReference type="PANTHER" id="PTHR11228:SF7">
    <property type="entry name" value="PQQA PEPTIDE CYCLASE"/>
    <property type="match status" value="1"/>
</dbReference>
<evidence type="ECO:0000256" key="3">
    <source>
        <dbReference type="ARBA" id="ARBA00023004"/>
    </source>
</evidence>
<protein>
    <submittedName>
        <fullName evidence="7">Radical SAM protein</fullName>
    </submittedName>
</protein>
<dbReference type="InterPro" id="IPR007197">
    <property type="entry name" value="rSAM"/>
</dbReference>
<gene>
    <name evidence="7" type="ORF">QCO44_03955</name>
</gene>
<keyword evidence="4" id="KW-0411">Iron-sulfur</keyword>
<reference evidence="7 8" key="1">
    <citation type="submission" date="2023-04" db="EMBL/GenBank/DDBJ databases">
        <title>Genome Sequence of Selenomonas sputigena ATCC 33150.</title>
        <authorList>
            <person name="Miller D.P."/>
            <person name="Anvari S."/>
            <person name="Polson S.W."/>
            <person name="Macdonald M."/>
            <person name="Mcdowell J.V."/>
        </authorList>
    </citation>
    <scope>NUCLEOTIDE SEQUENCE [LARGE SCALE GENOMIC DNA]</scope>
    <source>
        <strain evidence="7 8">ATCC 33150</strain>
    </source>
</reference>
<comment type="caution">
    <text evidence="7">The sequence shown here is derived from an EMBL/GenBank/DDBJ whole genome shotgun (WGS) entry which is preliminary data.</text>
</comment>
<dbReference type="EMBL" id="JARVLH010000002">
    <property type="protein sequence ID" value="MEX5284798.1"/>
    <property type="molecule type" value="Genomic_DNA"/>
</dbReference>
<evidence type="ECO:0000256" key="5">
    <source>
        <dbReference type="SAM" id="MobiDB-lite"/>
    </source>
</evidence>
<dbReference type="SMART" id="SM00729">
    <property type="entry name" value="Elp3"/>
    <property type="match status" value="1"/>
</dbReference>
<name>A0ABV3X3X1_9FIRM</name>
<dbReference type="InterPro" id="IPR050377">
    <property type="entry name" value="Radical_SAM_PqqE_MftC-like"/>
</dbReference>
<evidence type="ECO:0000313" key="8">
    <source>
        <dbReference type="Proteomes" id="UP001559623"/>
    </source>
</evidence>
<evidence type="ECO:0000256" key="2">
    <source>
        <dbReference type="ARBA" id="ARBA00022723"/>
    </source>
</evidence>
<dbReference type="PANTHER" id="PTHR11228">
    <property type="entry name" value="RADICAL SAM DOMAIN PROTEIN"/>
    <property type="match status" value="1"/>
</dbReference>
<feature type="domain" description="Radical SAM core" evidence="6">
    <location>
        <begin position="37"/>
        <end position="248"/>
    </location>
</feature>
<dbReference type="SUPFAM" id="SSF102114">
    <property type="entry name" value="Radical SAM enzymes"/>
    <property type="match status" value="1"/>
</dbReference>
<feature type="region of interest" description="Disordered" evidence="5">
    <location>
        <begin position="1"/>
        <end position="20"/>
    </location>
</feature>
<dbReference type="SFLD" id="SFLDG01067">
    <property type="entry name" value="SPASM/twitch_domain_containing"/>
    <property type="match status" value="1"/>
</dbReference>
<dbReference type="RefSeq" id="WP_368846520.1">
    <property type="nucleotide sequence ID" value="NZ_CP194411.1"/>
</dbReference>
<keyword evidence="1" id="KW-0949">S-adenosyl-L-methionine</keyword>
<dbReference type="Pfam" id="PF13186">
    <property type="entry name" value="SPASM"/>
    <property type="match status" value="1"/>
</dbReference>
<dbReference type="SFLD" id="SFLDG01386">
    <property type="entry name" value="main_SPASM_domain-containing"/>
    <property type="match status" value="1"/>
</dbReference>
<evidence type="ECO:0000256" key="1">
    <source>
        <dbReference type="ARBA" id="ARBA00022691"/>
    </source>
</evidence>
<dbReference type="Pfam" id="PF04055">
    <property type="entry name" value="Radical_SAM"/>
    <property type="match status" value="1"/>
</dbReference>
<dbReference type="InterPro" id="IPR013785">
    <property type="entry name" value="Aldolase_TIM"/>
</dbReference>
<organism evidence="7 8">
    <name type="scientific">Selenomonas sputigena</name>
    <dbReference type="NCBI Taxonomy" id="69823"/>
    <lineage>
        <taxon>Bacteria</taxon>
        <taxon>Bacillati</taxon>
        <taxon>Bacillota</taxon>
        <taxon>Negativicutes</taxon>
        <taxon>Selenomonadales</taxon>
        <taxon>Selenomonadaceae</taxon>
        <taxon>Selenomonas</taxon>
    </lineage>
</organism>
<proteinExistence type="predicted"/>
<dbReference type="PROSITE" id="PS51918">
    <property type="entry name" value="RADICAL_SAM"/>
    <property type="match status" value="1"/>
</dbReference>
<keyword evidence="8" id="KW-1185">Reference proteome</keyword>
<dbReference type="SFLD" id="SFLDS00029">
    <property type="entry name" value="Radical_SAM"/>
    <property type="match status" value="1"/>
</dbReference>
<keyword evidence="2" id="KW-0479">Metal-binding</keyword>
<dbReference type="Proteomes" id="UP001559623">
    <property type="component" value="Unassembled WGS sequence"/>
</dbReference>
<evidence type="ECO:0000259" key="6">
    <source>
        <dbReference type="PROSITE" id="PS51918"/>
    </source>
</evidence>
<dbReference type="InterPro" id="IPR023885">
    <property type="entry name" value="4Fe4S-binding_SPASM_dom"/>
</dbReference>
<dbReference type="CDD" id="cd01335">
    <property type="entry name" value="Radical_SAM"/>
    <property type="match status" value="1"/>
</dbReference>
<accession>A0ABV3X3X1</accession>
<keyword evidence="3" id="KW-0408">Iron</keyword>
<dbReference type="Gene3D" id="3.20.20.70">
    <property type="entry name" value="Aldolase class I"/>
    <property type="match status" value="1"/>
</dbReference>
<dbReference type="InterPro" id="IPR058240">
    <property type="entry name" value="rSAM_sf"/>
</dbReference>
<sequence length="354" mass="40568">MERSAYQKKTEHDKREKLRREKPKVVAKFEKYEELHARGQYTPIIEFTYDYRCNMHCPHCSNLCFAPKKRSLTPEILKKVADEADALGLAQMGISGGEPLMFPDLEDVIKAIDPQRFHLFISTNGSLLTLEKAKWIKAIGIDKVKISLDGIDEEKQYFHDKGQTTSALRALKNAKEAGLQPVAQTVISHQNCHSEEVEKMAAYCQENDIQVDIMLAKAIGRWEGHEEVLVDGNDLNHIRKLHEKYPVMHLDTFPTYEEKQGSCGAVKKILEVTKYGDVMPCVFMHIALGNVFDDSLAEIMRRGLSIRKFRESSPICLSGVDRKFIKNYMSKFYGKPLPVDYREIFTEEDFVNSD</sequence>